<gene>
    <name evidence="2" type="ORF">DWX31_01085</name>
</gene>
<dbReference type="EMBL" id="QTJW01000001">
    <property type="protein sequence ID" value="RGD72474.1"/>
    <property type="molecule type" value="Genomic_DNA"/>
</dbReference>
<evidence type="ECO:0000313" key="2">
    <source>
        <dbReference type="EMBL" id="RGD72474.1"/>
    </source>
</evidence>
<keyword evidence="1" id="KW-0175">Coiled coil</keyword>
<dbReference type="InterPro" id="IPR027417">
    <property type="entry name" value="P-loop_NTPase"/>
</dbReference>
<accession>A0A3E3DT58</accession>
<evidence type="ECO:0000256" key="1">
    <source>
        <dbReference type="SAM" id="Coils"/>
    </source>
</evidence>
<dbReference type="GO" id="GO:0005524">
    <property type="term" value="F:ATP binding"/>
    <property type="evidence" value="ECO:0007669"/>
    <property type="project" value="UniProtKB-KW"/>
</dbReference>
<dbReference type="OrthoDB" id="6400788at2"/>
<protein>
    <submittedName>
        <fullName evidence="2">ATP-binding protein</fullName>
    </submittedName>
</protein>
<reference evidence="2 3" key="1">
    <citation type="submission" date="2018-08" db="EMBL/GenBank/DDBJ databases">
        <title>A genome reference for cultivated species of the human gut microbiota.</title>
        <authorList>
            <person name="Zou Y."/>
            <person name="Xue W."/>
            <person name="Luo G."/>
        </authorList>
    </citation>
    <scope>NUCLEOTIDE SEQUENCE [LARGE SCALE GENOMIC DNA]</scope>
    <source>
        <strain evidence="2 3">AF19-13AC</strain>
    </source>
</reference>
<dbReference type="AlphaFoldDB" id="A0A3E3DT58"/>
<dbReference type="RefSeq" id="WP_117502043.1">
    <property type="nucleotide sequence ID" value="NZ_QTJW01000001.1"/>
</dbReference>
<dbReference type="Proteomes" id="UP000261023">
    <property type="component" value="Unassembled WGS sequence"/>
</dbReference>
<sequence length="1040" mass="118607">MNSEIAKQRLSEVIRIDTITSSYGDFMATHVPFKQIQLQKEYNGSTISTKLYTEEQIYNKIVLNPRDQHQFVLVIGSSGAGKSHLIRWFDAKIEKHKPENEVVLFVRRSDNTLKGTIKQLLEKPEVASIKNKDLYDRLITATSTISESKLKNAIYHQFIEEIEDDNGENVDYINNADRKRIAPLLNNELFKKRMMADDGPIERIYSKVAESSIADNRDILPEFYPEDFYVDIAFCDKVQYDGGDKKAVRLLEKFYVEPELAEAVAKYLNAMVDIVIQSCAGLEPGDFEQVFKEIRKELKKQGKSLTLLIEDITAFTGVNEALLNVLTTWHTGDYEQEEMCRISSIIGTTSEYYKSNFRDNYKDRVTQFVVIPDDIFGANEDDLCEFVGRYLNAMSLPKEIVDAWASEDALGATLPLHEVKQGSGWDTAYTAEGKELNLFPFSRRSIVYLYNNILQENYRTPRYLLRDVVEKTVRDALWNFENFPGFKIVNTNINSNLRDAIQKTGVSKEQFERMYLFMCVWGDASTDIYEDNGVTYISGLSTKVYENMGFPFISGKKISERPTQLKALQQPAKGQESRNSVVKTAAQLAAEKELQAERAQLNESLLAIENWIAGGTINVGATTGNVVLISKAREDMCNYLYSAIDWQAEGVSMDNIDKIKKVKERLVGFERQKRGTELMFYKLPADRETQVVIEAFLEWNILGKRSWNFNGSDKSVYRVQLWTEKIKKPLIKAITTFENRDIDYFKCAMMSEFYRIILFGLSKATTVDGLEAEHILGNNICNPGVNSHSDAWNSLLGIITRNENDKINRETVIQYCNVIQGESHVQVFLDRDKFDSMVRAVKNEKLTLDTATLDLVDPVKPRRDARDFLHSILDRLDKVQEDELAKAANIMNTIKDNFGTTQIDDEDIEDMVEKIVEFYKTAENGKLPGKYDQGLFDEVKKYSRSISRAIKEITNAQKAPSAIDCILAFSQDPIRKVERLETLLKKVVADIAKVQIELEVRKAKFGGGTSANGDDKVFENEKIVIRECDRIIAKLEGTVC</sequence>
<dbReference type="SUPFAM" id="SSF52540">
    <property type="entry name" value="P-loop containing nucleoside triphosphate hydrolases"/>
    <property type="match status" value="1"/>
</dbReference>
<organism evidence="2 3">
    <name type="scientific">Hungatella hathewayi</name>
    <dbReference type="NCBI Taxonomy" id="154046"/>
    <lineage>
        <taxon>Bacteria</taxon>
        <taxon>Bacillati</taxon>
        <taxon>Bacillota</taxon>
        <taxon>Clostridia</taxon>
        <taxon>Lachnospirales</taxon>
        <taxon>Lachnospiraceae</taxon>
        <taxon>Hungatella</taxon>
    </lineage>
</organism>
<proteinExistence type="predicted"/>
<keyword evidence="2" id="KW-0547">Nucleotide-binding</keyword>
<keyword evidence="2" id="KW-0067">ATP-binding</keyword>
<name>A0A3E3DT58_9FIRM</name>
<evidence type="ECO:0000313" key="3">
    <source>
        <dbReference type="Proteomes" id="UP000261023"/>
    </source>
</evidence>
<comment type="caution">
    <text evidence="2">The sequence shown here is derived from an EMBL/GenBank/DDBJ whole genome shotgun (WGS) entry which is preliminary data.</text>
</comment>
<feature type="coiled-coil region" evidence="1">
    <location>
        <begin position="939"/>
        <end position="997"/>
    </location>
</feature>